<accession>A0A6J8EIW7</accession>
<dbReference type="Gene3D" id="3.30.420.10">
    <property type="entry name" value="Ribonuclease H-like superfamily/Ribonuclease H"/>
    <property type="match status" value="1"/>
</dbReference>
<dbReference type="AlphaFoldDB" id="A0A6J8EIW7"/>
<dbReference type="EMBL" id="CACVKT020009053">
    <property type="protein sequence ID" value="CAC5419883.1"/>
    <property type="molecule type" value="Genomic_DNA"/>
</dbReference>
<organism evidence="1 2">
    <name type="scientific">Mytilus coruscus</name>
    <name type="common">Sea mussel</name>
    <dbReference type="NCBI Taxonomy" id="42192"/>
    <lineage>
        <taxon>Eukaryota</taxon>
        <taxon>Metazoa</taxon>
        <taxon>Spiralia</taxon>
        <taxon>Lophotrochozoa</taxon>
        <taxon>Mollusca</taxon>
        <taxon>Bivalvia</taxon>
        <taxon>Autobranchia</taxon>
        <taxon>Pteriomorphia</taxon>
        <taxon>Mytilida</taxon>
        <taxon>Mytiloidea</taxon>
        <taxon>Mytilidae</taxon>
        <taxon>Mytilinae</taxon>
        <taxon>Mytilus</taxon>
    </lineage>
</organism>
<reference evidence="1 2" key="1">
    <citation type="submission" date="2020-06" db="EMBL/GenBank/DDBJ databases">
        <authorList>
            <person name="Li R."/>
            <person name="Bekaert M."/>
        </authorList>
    </citation>
    <scope>NUCLEOTIDE SEQUENCE [LARGE SCALE GENOMIC DNA]</scope>
    <source>
        <strain evidence="2">wild</strain>
    </source>
</reference>
<dbReference type="GO" id="GO:0003676">
    <property type="term" value="F:nucleic acid binding"/>
    <property type="evidence" value="ECO:0007669"/>
    <property type="project" value="InterPro"/>
</dbReference>
<gene>
    <name evidence="1" type="ORF">MCOR_52164</name>
</gene>
<name>A0A6J8EIW7_MYTCO</name>
<proteinExistence type="predicted"/>
<dbReference type="Pfam" id="PF05380">
    <property type="entry name" value="Peptidase_A17"/>
    <property type="match status" value="1"/>
</dbReference>
<evidence type="ECO:0000313" key="2">
    <source>
        <dbReference type="Proteomes" id="UP000507470"/>
    </source>
</evidence>
<dbReference type="InterPro" id="IPR012337">
    <property type="entry name" value="RNaseH-like_sf"/>
</dbReference>
<dbReference type="InterPro" id="IPR036397">
    <property type="entry name" value="RNaseH_sf"/>
</dbReference>
<sequence length="317" mass="35853">MHNDSSTSSGRSQVLLKTAIAPITYDKTQFTSTNILFDEGAQRSFITKEMANLLNLRPHKKEAITISDFGESNKKVRNLQIDTIYLKGLMNTLIPIEVLIVPQIAYPIHTYARNQSSFPHLNGLKLLPALQDEDFEVLPNNLVKSWCEILDDIRDVTVNTKIARHYFNDENENESNEKITLHVFVDASQIAYGASAYLCKGNTSSLVIAKHRIAPLAKMTSPKLELMAAVLGARMAKHLTKTLEPQRTVLWSDSQIVLHWISSSKTFGRFVQNRVLEIKETTQNYGWKYVPTESNPADLQTRGISSTQFKESTLRMQ</sequence>
<evidence type="ECO:0000313" key="1">
    <source>
        <dbReference type="EMBL" id="CAC5419883.1"/>
    </source>
</evidence>
<dbReference type="OrthoDB" id="6156325at2759"/>
<dbReference type="PANTHER" id="PTHR22955:SF66">
    <property type="entry name" value="INTEGRASE CATALYTIC DOMAIN-CONTAINING PROTEIN"/>
    <property type="match status" value="1"/>
</dbReference>
<dbReference type="Proteomes" id="UP000507470">
    <property type="component" value="Unassembled WGS sequence"/>
</dbReference>
<protein>
    <submittedName>
        <fullName evidence="1">Uncharacterized protein</fullName>
    </submittedName>
</protein>
<keyword evidence="2" id="KW-1185">Reference proteome</keyword>
<dbReference type="PANTHER" id="PTHR22955">
    <property type="entry name" value="RETROTRANSPOSON"/>
    <property type="match status" value="1"/>
</dbReference>
<dbReference type="InterPro" id="IPR008042">
    <property type="entry name" value="Retrotrans_Pao"/>
</dbReference>
<dbReference type="SUPFAM" id="SSF53098">
    <property type="entry name" value="Ribonuclease H-like"/>
    <property type="match status" value="1"/>
</dbReference>